<organism evidence="4">
    <name type="scientific">Cladocopium goreaui</name>
    <dbReference type="NCBI Taxonomy" id="2562237"/>
    <lineage>
        <taxon>Eukaryota</taxon>
        <taxon>Sar</taxon>
        <taxon>Alveolata</taxon>
        <taxon>Dinophyceae</taxon>
        <taxon>Suessiales</taxon>
        <taxon>Symbiodiniaceae</taxon>
        <taxon>Cladocopium</taxon>
    </lineage>
</organism>
<evidence type="ECO:0000256" key="1">
    <source>
        <dbReference type="ARBA" id="ARBA00022737"/>
    </source>
</evidence>
<keyword evidence="1" id="KW-0677">Repeat</keyword>
<evidence type="ECO:0000313" key="7">
    <source>
        <dbReference type="Proteomes" id="UP001152797"/>
    </source>
</evidence>
<dbReference type="PANTHER" id="PTHR24193:SF121">
    <property type="entry name" value="ADA2A-CONTAINING COMPLEX COMPONENT 3, ISOFORM D"/>
    <property type="match status" value="1"/>
</dbReference>
<dbReference type="PROSITE" id="PS50088">
    <property type="entry name" value="ANK_REPEAT"/>
    <property type="match status" value="4"/>
</dbReference>
<dbReference type="CDD" id="cd17039">
    <property type="entry name" value="Ubl_ubiquitin_like"/>
    <property type="match status" value="1"/>
</dbReference>
<dbReference type="Pfam" id="PF12796">
    <property type="entry name" value="Ank_2"/>
    <property type="match status" value="3"/>
</dbReference>
<dbReference type="Gene3D" id="1.25.40.20">
    <property type="entry name" value="Ankyrin repeat-containing domain"/>
    <property type="match status" value="2"/>
</dbReference>
<dbReference type="GO" id="GO:0000976">
    <property type="term" value="F:transcription cis-regulatory region binding"/>
    <property type="evidence" value="ECO:0007669"/>
    <property type="project" value="TreeGrafter"/>
</dbReference>
<evidence type="ECO:0000256" key="3">
    <source>
        <dbReference type="PROSITE-ProRule" id="PRU00023"/>
    </source>
</evidence>
<dbReference type="EMBL" id="CAMXCT020000584">
    <property type="protein sequence ID" value="CAL1134154.1"/>
    <property type="molecule type" value="Genomic_DNA"/>
</dbReference>
<evidence type="ECO:0000313" key="6">
    <source>
        <dbReference type="EMBL" id="CAL4768091.1"/>
    </source>
</evidence>
<protein>
    <submittedName>
        <fullName evidence="6">Ankyrin-1</fullName>
    </submittedName>
</protein>
<dbReference type="GO" id="GO:0045944">
    <property type="term" value="P:positive regulation of transcription by RNA polymerase II"/>
    <property type="evidence" value="ECO:0007669"/>
    <property type="project" value="TreeGrafter"/>
</dbReference>
<dbReference type="EMBL" id="CAMXCT010000584">
    <property type="protein sequence ID" value="CAI3980779.1"/>
    <property type="molecule type" value="Genomic_DNA"/>
</dbReference>
<gene>
    <name evidence="4" type="ORF">C1SCF055_LOCUS8636</name>
</gene>
<dbReference type="PANTHER" id="PTHR24193">
    <property type="entry name" value="ANKYRIN REPEAT PROTEIN"/>
    <property type="match status" value="1"/>
</dbReference>
<keyword evidence="2 3" id="KW-0040">ANK repeat</keyword>
<dbReference type="GO" id="GO:0005634">
    <property type="term" value="C:nucleus"/>
    <property type="evidence" value="ECO:0007669"/>
    <property type="project" value="TreeGrafter"/>
</dbReference>
<dbReference type="Proteomes" id="UP001152797">
    <property type="component" value="Unassembled WGS sequence"/>
</dbReference>
<dbReference type="OrthoDB" id="420521at2759"/>
<dbReference type="AlphaFoldDB" id="A0A9P1FKP3"/>
<sequence length="404" mass="43909">MLRIQSAFSGADVACIAAEEFRDLVGVDTGTESLPLKGCRIRRLKQHLQRHVGKGRFQQQLLLQGEILKDDEEVQPPVTLQLALLPLSEGKELLEAARREDIELLETLLLQPQDPNAVGDAGETALHWVVERGAAKCCGLLIEAGSLVDQLSLPRFFGGVAPLHMACQRGHLEILRMLLAARADPDQASCDGGRPLSIASSRGHLEVVRLLLDAGAKLEHSGSHSSGHPLLLAAQRGNLEVLRMLIAAGADVNRATNLGYTPLLVATQRGHCEAVRVLIEAAADVNRRTLAGSSPLYQACRDGTRHIAQLLLTAKASIHNTWDTSPFIAACVEGHLDLVKLLLRHCDQGHDGQLGALAPAVATLEDPQLVEQVLRMMRKRREADDEELVTRATTRLKCSFRRTG</sequence>
<dbReference type="EMBL" id="CAMXCT030000584">
    <property type="protein sequence ID" value="CAL4768091.1"/>
    <property type="molecule type" value="Genomic_DNA"/>
</dbReference>
<name>A0A9P1FKP3_9DINO</name>
<comment type="caution">
    <text evidence="4">The sequence shown here is derived from an EMBL/GenBank/DDBJ whole genome shotgun (WGS) entry which is preliminary data.</text>
</comment>
<dbReference type="PROSITE" id="PS50297">
    <property type="entry name" value="ANK_REP_REGION"/>
    <property type="match status" value="4"/>
</dbReference>
<dbReference type="InterPro" id="IPR002110">
    <property type="entry name" value="Ankyrin_rpt"/>
</dbReference>
<reference evidence="5" key="2">
    <citation type="submission" date="2024-04" db="EMBL/GenBank/DDBJ databases">
        <authorList>
            <person name="Chen Y."/>
            <person name="Shah S."/>
            <person name="Dougan E. K."/>
            <person name="Thang M."/>
            <person name="Chan C."/>
        </authorList>
    </citation>
    <scope>NUCLEOTIDE SEQUENCE [LARGE SCALE GENOMIC DNA]</scope>
</reference>
<evidence type="ECO:0000313" key="5">
    <source>
        <dbReference type="EMBL" id="CAL1134154.1"/>
    </source>
</evidence>
<accession>A0A9P1FKP3</accession>
<feature type="repeat" description="ANK" evidence="3">
    <location>
        <begin position="258"/>
        <end position="290"/>
    </location>
</feature>
<dbReference type="SMART" id="SM00248">
    <property type="entry name" value="ANK"/>
    <property type="match status" value="7"/>
</dbReference>
<dbReference type="PRINTS" id="PR01415">
    <property type="entry name" value="ANKYRIN"/>
</dbReference>
<feature type="repeat" description="ANK" evidence="3">
    <location>
        <begin position="158"/>
        <end position="190"/>
    </location>
</feature>
<keyword evidence="7" id="KW-1185">Reference proteome</keyword>
<reference evidence="4" key="1">
    <citation type="submission" date="2022-10" db="EMBL/GenBank/DDBJ databases">
        <authorList>
            <person name="Chen Y."/>
            <person name="Dougan E. K."/>
            <person name="Chan C."/>
            <person name="Rhodes N."/>
            <person name="Thang M."/>
        </authorList>
    </citation>
    <scope>NUCLEOTIDE SEQUENCE</scope>
</reference>
<dbReference type="SUPFAM" id="SSF48403">
    <property type="entry name" value="Ankyrin repeat"/>
    <property type="match status" value="1"/>
</dbReference>
<evidence type="ECO:0000313" key="4">
    <source>
        <dbReference type="EMBL" id="CAI3980779.1"/>
    </source>
</evidence>
<dbReference type="InterPro" id="IPR050663">
    <property type="entry name" value="Ankyrin-SOCS_Box"/>
</dbReference>
<dbReference type="InterPro" id="IPR036770">
    <property type="entry name" value="Ankyrin_rpt-contain_sf"/>
</dbReference>
<evidence type="ECO:0000256" key="2">
    <source>
        <dbReference type="ARBA" id="ARBA00023043"/>
    </source>
</evidence>
<feature type="repeat" description="ANK" evidence="3">
    <location>
        <begin position="191"/>
        <end position="223"/>
    </location>
</feature>
<feature type="repeat" description="ANK" evidence="3">
    <location>
        <begin position="225"/>
        <end position="257"/>
    </location>
</feature>
<proteinExistence type="predicted"/>